<dbReference type="SUPFAM" id="SSF52402">
    <property type="entry name" value="Adenine nucleotide alpha hydrolases-like"/>
    <property type="match status" value="2"/>
</dbReference>
<dbReference type="InterPro" id="IPR006015">
    <property type="entry name" value="Universal_stress_UspA"/>
</dbReference>
<comment type="caution">
    <text evidence="3">The sequence shown here is derived from an EMBL/GenBank/DDBJ whole genome shotgun (WGS) entry which is preliminary data.</text>
</comment>
<dbReference type="RefSeq" id="WP_110131733.1">
    <property type="nucleotide sequence ID" value="NZ_QHJQ01000009.1"/>
</dbReference>
<feature type="domain" description="UspA" evidence="2">
    <location>
        <begin position="167"/>
        <end position="286"/>
    </location>
</feature>
<evidence type="ECO:0000259" key="2">
    <source>
        <dbReference type="Pfam" id="PF00582"/>
    </source>
</evidence>
<dbReference type="Proteomes" id="UP000247099">
    <property type="component" value="Unassembled WGS sequence"/>
</dbReference>
<reference evidence="3 4" key="1">
    <citation type="submission" date="2018-05" db="EMBL/GenBank/DDBJ databases">
        <title>Coraliomargarita sinensis sp. nov., isolated from a marine solar saltern.</title>
        <authorList>
            <person name="Zhou L.Y."/>
        </authorList>
    </citation>
    <scope>NUCLEOTIDE SEQUENCE [LARGE SCALE GENOMIC DNA]</scope>
    <source>
        <strain evidence="3 4">WN38</strain>
    </source>
</reference>
<evidence type="ECO:0000313" key="3">
    <source>
        <dbReference type="EMBL" id="PXA03445.1"/>
    </source>
</evidence>
<dbReference type="AlphaFoldDB" id="A0A317ZDQ5"/>
<dbReference type="Gene3D" id="3.40.50.12370">
    <property type="match status" value="1"/>
</dbReference>
<dbReference type="PANTHER" id="PTHR46268:SF6">
    <property type="entry name" value="UNIVERSAL STRESS PROTEIN UP12"/>
    <property type="match status" value="1"/>
</dbReference>
<evidence type="ECO:0000313" key="4">
    <source>
        <dbReference type="Proteomes" id="UP000247099"/>
    </source>
</evidence>
<protein>
    <submittedName>
        <fullName evidence="3">Universal stress protein UspA</fullName>
    </submittedName>
</protein>
<dbReference type="PANTHER" id="PTHR46268">
    <property type="entry name" value="STRESS RESPONSE PROTEIN NHAX"/>
    <property type="match status" value="1"/>
</dbReference>
<dbReference type="OrthoDB" id="9804721at2"/>
<sequence>MATPNILACTDGSIYAPSVYQHAAWASERLEAAVHVLHMLNPHHEDPVKSDLSGSIGFNARKHLLEEIVELEAAQAKLAAKRGQAILDDAKTQLEAAGVGEVLADQKHGKLSDSIANYEKDAELVVIGKRGNNADFEKGHLGTNLERVIRSCQHPVLVAAREFKPMRNFIIAFDGGKSAMKAVEYAAKSPLLKGMHAYLLYVGSGNAKVEAALAEAADKLRDAGYEVTIEQRTGEPEEVIESVVAQDHIDLLVMGAYGHSPIRQFIVGSTTTAMIRSVKLPVLLFR</sequence>
<dbReference type="Pfam" id="PF00582">
    <property type="entry name" value="Usp"/>
    <property type="match status" value="2"/>
</dbReference>
<dbReference type="InterPro" id="IPR006016">
    <property type="entry name" value="UspA"/>
</dbReference>
<keyword evidence="4" id="KW-1185">Reference proteome</keyword>
<gene>
    <name evidence="3" type="ORF">DDZ13_12185</name>
</gene>
<name>A0A317ZDQ5_9BACT</name>
<organism evidence="3 4">
    <name type="scientific">Coraliomargarita sinensis</name>
    <dbReference type="NCBI Taxonomy" id="2174842"/>
    <lineage>
        <taxon>Bacteria</taxon>
        <taxon>Pseudomonadati</taxon>
        <taxon>Verrucomicrobiota</taxon>
        <taxon>Opitutia</taxon>
        <taxon>Puniceicoccales</taxon>
        <taxon>Coraliomargaritaceae</taxon>
        <taxon>Coraliomargarita</taxon>
    </lineage>
</organism>
<dbReference type="PRINTS" id="PR01438">
    <property type="entry name" value="UNVRSLSTRESS"/>
</dbReference>
<dbReference type="CDD" id="cd00293">
    <property type="entry name" value="USP-like"/>
    <property type="match status" value="2"/>
</dbReference>
<comment type="similarity">
    <text evidence="1">Belongs to the universal stress protein A family.</text>
</comment>
<dbReference type="EMBL" id="QHJQ01000009">
    <property type="protein sequence ID" value="PXA03445.1"/>
    <property type="molecule type" value="Genomic_DNA"/>
</dbReference>
<dbReference type="InParanoid" id="A0A317ZDQ5"/>
<evidence type="ECO:0000256" key="1">
    <source>
        <dbReference type="ARBA" id="ARBA00008791"/>
    </source>
</evidence>
<feature type="domain" description="UspA" evidence="2">
    <location>
        <begin position="5"/>
        <end position="158"/>
    </location>
</feature>
<proteinExistence type="inferred from homology"/>
<accession>A0A317ZDQ5</accession>